<dbReference type="Proteomes" id="UP001205311">
    <property type="component" value="Unassembled WGS sequence"/>
</dbReference>
<accession>A0ABT1I254</accession>
<feature type="domain" description="Restriction endonuclease type IV Mrr" evidence="2">
    <location>
        <begin position="191"/>
        <end position="300"/>
    </location>
</feature>
<dbReference type="Pfam" id="PF04471">
    <property type="entry name" value="Mrr_cat"/>
    <property type="match status" value="1"/>
</dbReference>
<dbReference type="PIRSF" id="PIRSF031853">
    <property type="entry name" value="UPC031853"/>
    <property type="match status" value="1"/>
</dbReference>
<dbReference type="SUPFAM" id="SSF52980">
    <property type="entry name" value="Restriction endonuclease-like"/>
    <property type="match status" value="1"/>
</dbReference>
<dbReference type="InterPro" id="IPR016984">
    <property type="entry name" value="UCP031853"/>
</dbReference>
<feature type="region of interest" description="Disordered" evidence="1">
    <location>
        <begin position="139"/>
        <end position="162"/>
    </location>
</feature>
<keyword evidence="4" id="KW-1185">Reference proteome</keyword>
<proteinExistence type="predicted"/>
<dbReference type="EMBL" id="JAMTCP010000050">
    <property type="protein sequence ID" value="MCP2261856.1"/>
    <property type="molecule type" value="Genomic_DNA"/>
</dbReference>
<name>A0ABT1I254_STRSD</name>
<gene>
    <name evidence="3" type="ORF">LX15_005583</name>
</gene>
<reference evidence="3 4" key="1">
    <citation type="submission" date="2022-06" db="EMBL/GenBank/DDBJ databases">
        <title>Genomic Encyclopedia of Archaeal and Bacterial Type Strains, Phase II (KMG-II): from individual species to whole genera.</title>
        <authorList>
            <person name="Goeker M."/>
        </authorList>
    </citation>
    <scope>NUCLEOTIDE SEQUENCE [LARGE SCALE GENOMIC DNA]</scope>
    <source>
        <strain evidence="3 4">DSM 40477</strain>
    </source>
</reference>
<comment type="caution">
    <text evidence="3">The sequence shown here is derived from an EMBL/GenBank/DDBJ whole genome shotgun (WGS) entry which is preliminary data.</text>
</comment>
<dbReference type="Gene3D" id="3.40.1350.10">
    <property type="match status" value="1"/>
</dbReference>
<sequence length="332" mass="35806">MTGGGFDEVSDLTGASTRDDVQALVRKGASGQSEGAIRNFTAQLWALRARMNIGDLVVMPLKSSPHVAIGRVTGNYTYLADEEGRDRRHVRPVQWLTVDVPRTVVKQDLLHSLGAFSTVCEISRNDAAWRLQRLAEDGTDPGARTAVSNTGKAPRPVPGDGDDEVLDSSQLDIDIERYAMDRITSRTIEVFAGHRLTDLVAAILEAEGMRCEVSPPGPDHGVDIVAGTGVLGLGAPRLVVQVKSEATAVGLPVVQQLLGAMTAQGADQGLLVAWGGITRQARQHLASQRFAIRIWEAGDVLDRLFRHYRGLPADIQADLPLKQVWTLVEEAG</sequence>
<dbReference type="InterPro" id="IPR007560">
    <property type="entry name" value="Restrct_endonuc_IV_Mrr"/>
</dbReference>
<protein>
    <submittedName>
        <fullName evidence="3">Restriction system protein</fullName>
    </submittedName>
</protein>
<evidence type="ECO:0000256" key="1">
    <source>
        <dbReference type="SAM" id="MobiDB-lite"/>
    </source>
</evidence>
<evidence type="ECO:0000313" key="4">
    <source>
        <dbReference type="Proteomes" id="UP001205311"/>
    </source>
</evidence>
<organism evidence="3 4">
    <name type="scientific">Streptoalloteichus tenebrarius (strain ATCC 17920 / DSM 40477 / JCM 4838 / CBS 697.72 / NBRC 16177 / NCIMB 11028 / NRRL B-12390 / A12253. 1 / ISP 5477)</name>
    <name type="common">Streptomyces tenebrarius</name>
    <dbReference type="NCBI Taxonomy" id="1933"/>
    <lineage>
        <taxon>Bacteria</taxon>
        <taxon>Bacillati</taxon>
        <taxon>Actinomycetota</taxon>
        <taxon>Actinomycetes</taxon>
        <taxon>Pseudonocardiales</taxon>
        <taxon>Pseudonocardiaceae</taxon>
        <taxon>Streptoalloteichus</taxon>
    </lineage>
</organism>
<dbReference type="PANTHER" id="PTHR30015:SF7">
    <property type="entry name" value="TYPE IV METHYL-DIRECTED RESTRICTION ENZYME ECOKMRR"/>
    <property type="match status" value="1"/>
</dbReference>
<dbReference type="PANTHER" id="PTHR30015">
    <property type="entry name" value="MRR RESTRICTION SYSTEM PROTEIN"/>
    <property type="match status" value="1"/>
</dbReference>
<evidence type="ECO:0000259" key="2">
    <source>
        <dbReference type="Pfam" id="PF04471"/>
    </source>
</evidence>
<dbReference type="InterPro" id="IPR052906">
    <property type="entry name" value="Type_IV_Methyl-Rstrct_Enzyme"/>
</dbReference>
<dbReference type="InterPro" id="IPR011856">
    <property type="entry name" value="tRNA_endonuc-like_dom_sf"/>
</dbReference>
<evidence type="ECO:0000313" key="3">
    <source>
        <dbReference type="EMBL" id="MCP2261856.1"/>
    </source>
</evidence>
<dbReference type="InterPro" id="IPR011335">
    <property type="entry name" value="Restrct_endonuc-II-like"/>
</dbReference>